<protein>
    <submittedName>
        <fullName evidence="2">Uncharacterized protein</fullName>
    </submittedName>
</protein>
<feature type="region of interest" description="Disordered" evidence="1">
    <location>
        <begin position="1"/>
        <end position="101"/>
    </location>
</feature>
<gene>
    <name evidence="2" type="ORF">NP493_805g02001</name>
</gene>
<accession>A0AAD9KN21</accession>
<feature type="compositionally biased region" description="Basic and acidic residues" evidence="1">
    <location>
        <begin position="1"/>
        <end position="30"/>
    </location>
</feature>
<proteinExistence type="predicted"/>
<dbReference type="EMBL" id="JAODUO010000806">
    <property type="protein sequence ID" value="KAK2174376.1"/>
    <property type="molecule type" value="Genomic_DNA"/>
</dbReference>
<feature type="compositionally biased region" description="Polar residues" evidence="1">
    <location>
        <begin position="63"/>
        <end position="73"/>
    </location>
</feature>
<name>A0AAD9KN21_RIDPI</name>
<evidence type="ECO:0000313" key="2">
    <source>
        <dbReference type="EMBL" id="KAK2174376.1"/>
    </source>
</evidence>
<comment type="caution">
    <text evidence="2">The sequence shown here is derived from an EMBL/GenBank/DDBJ whole genome shotgun (WGS) entry which is preliminary data.</text>
</comment>
<reference evidence="2" key="1">
    <citation type="journal article" date="2023" name="Mol. Biol. Evol.">
        <title>Third-Generation Sequencing Reveals the Adaptive Role of the Epigenome in Three Deep-Sea Polychaetes.</title>
        <authorList>
            <person name="Perez M."/>
            <person name="Aroh O."/>
            <person name="Sun Y."/>
            <person name="Lan Y."/>
            <person name="Juniper S.K."/>
            <person name="Young C.R."/>
            <person name="Angers B."/>
            <person name="Qian P.Y."/>
        </authorList>
    </citation>
    <scope>NUCLEOTIDE SEQUENCE</scope>
    <source>
        <strain evidence="2">R07B-5</strain>
    </source>
</reference>
<dbReference type="AlphaFoldDB" id="A0AAD9KN21"/>
<dbReference type="Proteomes" id="UP001209878">
    <property type="component" value="Unassembled WGS sequence"/>
</dbReference>
<keyword evidence="3" id="KW-1185">Reference proteome</keyword>
<organism evidence="2 3">
    <name type="scientific">Ridgeia piscesae</name>
    <name type="common">Tubeworm</name>
    <dbReference type="NCBI Taxonomy" id="27915"/>
    <lineage>
        <taxon>Eukaryota</taxon>
        <taxon>Metazoa</taxon>
        <taxon>Spiralia</taxon>
        <taxon>Lophotrochozoa</taxon>
        <taxon>Annelida</taxon>
        <taxon>Polychaeta</taxon>
        <taxon>Sedentaria</taxon>
        <taxon>Canalipalpata</taxon>
        <taxon>Sabellida</taxon>
        <taxon>Siboglinidae</taxon>
        <taxon>Ridgeia</taxon>
    </lineage>
</organism>
<feature type="compositionally biased region" description="Low complexity" evidence="1">
    <location>
        <begin position="52"/>
        <end position="62"/>
    </location>
</feature>
<evidence type="ECO:0000256" key="1">
    <source>
        <dbReference type="SAM" id="MobiDB-lite"/>
    </source>
</evidence>
<sequence length="101" mass="11333">MSLKKQLMEEDKLDKFRRTNENKSYKDISASKETNNVEDLAGQLPVVKRKYSGSSDSSNSDDLTTPSVVTPSGSKKKHMKQEEVGETSHKKKHKKASTDCD</sequence>
<evidence type="ECO:0000313" key="3">
    <source>
        <dbReference type="Proteomes" id="UP001209878"/>
    </source>
</evidence>